<accession>A0A3B0PL82</accession>
<dbReference type="Proteomes" id="UP000257559">
    <property type="component" value="Chromosome"/>
</dbReference>
<sequence>MDTLLDDKTYAENKIKDGSLGAPTLQQFLDRVKQDDLSEADRLATLELFRKLDTELAGIVDAAEHYKLNVKPVVTEASLENDKVNAANATSDKVVDGKYPLTLPDGVTITNITDEQVEELKQTLKSTLTDLQHNSFDSANDAYKKLVEPLEVPNELKTAFDKAVDNVAFTPETFKDNSVAKNGYEKLKQAEEMKKLYEDINAMEPFNFDKLTEINPELAQKLQEKYNQLSTPLSSLGKNADLADALIAKTNQENGIEDLKAQKEKYDTFMKKLDINGKIADSAVGDPARQKFLDYINAETTTPEDAQKAYEKFALLNEKVGEFKAEVDNYNENVKPHVTQAGLTSENNENVKEANDLLAKIDDKGKFSVDLPEGFNFTSDDNAPIEAINSSIQTEQIDKLKEKEFEILREALKALVGKSDLPNELKNSFNNFADGIMNDSTSKADSEKLKTAFDKLMDKKDEIAKLYNDINTLKDADLSKIKAVNPELASKLEEKQTELSSPLKQLGNDQDLANVLFNQLNSDDGLQDTKDKKAKVDAFNEKIALSDLVVDSSIADPARKKFLDYINDANTSLEDAKKAFENFSKLNAKVDELKGLIDNYKNNVQPLIDDSQLSNEKVEKANQIIAKLDENGKLSIQLPDDFNFAATENPALDNIIRQVQEDDVDALKRKTFYNTNDALVELLNKKADILPQPFKDAFANKVEELKANYTPEEYTKSLKDLYDELLDNENKYKKLFNEINGDSYKLDLTKYPKARNEDVAKYKKELENIESW</sequence>
<reference evidence="2" key="1">
    <citation type="submission" date="2018-06" db="EMBL/GenBank/DDBJ databases">
        <authorList>
            <consortium name="Pathogen Informatics"/>
        </authorList>
    </citation>
    <scope>NUCLEOTIDE SEQUENCE [LARGE SCALE GENOMIC DNA]</scope>
    <source>
        <strain evidence="2">NCTC10132</strain>
    </source>
</reference>
<keyword evidence="2" id="KW-1185">Reference proteome</keyword>
<proteinExistence type="predicted"/>
<name>A0A3B0PL82_9BACT</name>
<dbReference type="EMBL" id="LS991951">
    <property type="protein sequence ID" value="SYV97419.1"/>
    <property type="molecule type" value="Genomic_DNA"/>
</dbReference>
<gene>
    <name evidence="1" type="ORF">NCTC10132_00784</name>
</gene>
<protein>
    <submittedName>
        <fullName evidence="1">Uncharacterized protein</fullName>
    </submittedName>
</protein>
<evidence type="ECO:0000313" key="2">
    <source>
        <dbReference type="Proteomes" id="UP000257559"/>
    </source>
</evidence>
<dbReference type="AlphaFoldDB" id="A0A3B0PL82"/>
<dbReference type="KEGG" id="medw:NCTC10132_00784"/>
<evidence type="ECO:0000313" key="1">
    <source>
        <dbReference type="EMBL" id="SYV97419.1"/>
    </source>
</evidence>
<organism evidence="1 2">
    <name type="scientific">Mycoplasmopsis edwardii</name>
    <dbReference type="NCBI Taxonomy" id="53558"/>
    <lineage>
        <taxon>Bacteria</taxon>
        <taxon>Bacillati</taxon>
        <taxon>Mycoplasmatota</taxon>
        <taxon>Mycoplasmoidales</taxon>
        <taxon>Metamycoplasmataceae</taxon>
        <taxon>Mycoplasmopsis</taxon>
    </lineage>
</organism>
<feature type="non-terminal residue" evidence="1">
    <location>
        <position position="772"/>
    </location>
</feature>